<dbReference type="KEGG" id="ache:ACHE_30736S"/>
<accession>A0A7R7ZML4</accession>
<protein>
    <recommendedName>
        <fullName evidence="4">BTB domain-containing protein</fullName>
    </recommendedName>
</protein>
<feature type="compositionally biased region" description="Polar residues" evidence="1">
    <location>
        <begin position="34"/>
        <end position="43"/>
    </location>
</feature>
<proteinExistence type="predicted"/>
<reference evidence="2" key="2">
    <citation type="submission" date="2021-02" db="EMBL/GenBank/DDBJ databases">
        <title>Aspergillus chevalieri M1 genome sequence.</title>
        <authorList>
            <person name="Kadooka C."/>
            <person name="Mori K."/>
            <person name="Futagami T."/>
        </authorList>
    </citation>
    <scope>NUCLEOTIDE SEQUENCE</scope>
    <source>
        <strain evidence="2">M1</strain>
    </source>
</reference>
<evidence type="ECO:0000256" key="1">
    <source>
        <dbReference type="SAM" id="MobiDB-lite"/>
    </source>
</evidence>
<name>A0A7R7ZML4_ASPCH</name>
<keyword evidence="3" id="KW-1185">Reference proteome</keyword>
<dbReference type="Proteomes" id="UP000637239">
    <property type="component" value="Chromosome 3"/>
</dbReference>
<evidence type="ECO:0000313" key="3">
    <source>
        <dbReference type="Proteomes" id="UP000637239"/>
    </source>
</evidence>
<dbReference type="RefSeq" id="XP_043135271.1">
    <property type="nucleotide sequence ID" value="XM_043277387.1"/>
</dbReference>
<evidence type="ECO:0008006" key="4">
    <source>
        <dbReference type="Google" id="ProtNLM"/>
    </source>
</evidence>
<reference evidence="2" key="1">
    <citation type="submission" date="2021-01" db="EMBL/GenBank/DDBJ databases">
        <authorList>
            <consortium name="Aspergillus chevalieri M1 genome sequencing consortium"/>
            <person name="Kazuki M."/>
            <person name="Futagami T."/>
        </authorList>
    </citation>
    <scope>NUCLEOTIDE SEQUENCE</scope>
    <source>
        <strain evidence="2">M1</strain>
    </source>
</reference>
<evidence type="ECO:0000313" key="2">
    <source>
        <dbReference type="EMBL" id="BCR86749.1"/>
    </source>
</evidence>
<feature type="compositionally biased region" description="Pro residues" evidence="1">
    <location>
        <begin position="1"/>
        <end position="13"/>
    </location>
</feature>
<feature type="region of interest" description="Disordered" evidence="1">
    <location>
        <begin position="1"/>
        <end position="61"/>
    </location>
</feature>
<dbReference type="AlphaFoldDB" id="A0A7R7ZML4"/>
<dbReference type="EMBL" id="AP024418">
    <property type="protein sequence ID" value="BCR86749.1"/>
    <property type="molecule type" value="Genomic_DNA"/>
</dbReference>
<organism evidence="2 3">
    <name type="scientific">Aspergillus chevalieri</name>
    <name type="common">Eurotium chevalieri</name>
    <dbReference type="NCBI Taxonomy" id="182096"/>
    <lineage>
        <taxon>Eukaryota</taxon>
        <taxon>Fungi</taxon>
        <taxon>Dikarya</taxon>
        <taxon>Ascomycota</taxon>
        <taxon>Pezizomycotina</taxon>
        <taxon>Eurotiomycetes</taxon>
        <taxon>Eurotiomycetidae</taxon>
        <taxon>Eurotiales</taxon>
        <taxon>Aspergillaceae</taxon>
        <taxon>Aspergillus</taxon>
        <taxon>Aspergillus subgen. Aspergillus</taxon>
    </lineage>
</organism>
<dbReference type="GeneID" id="66981108"/>
<gene>
    <name evidence="2" type="ORF">ACHE_30736S</name>
</gene>
<sequence length="561" mass="62629">MNSDYPPLPPSKGPGPESGAESRSIQTLPLREAANTSINTPSVSFEEVQARDSTSQEEPKQDVMVLSSHGDVIIEYADRDGEGFPSASSVCRWLVASEDLIQNSPYFRALLDPNKFSEGRDFMKQKADLTAAAESETNDDENAAEHPLSMLPSLLATDTDALRALPTLSLPVDQVTRRLGVNTIELFLRALSYHSLNNGEKHVFNKVLKSFPPSNIARLIHLADTFNSPHVVREALKRSGYAYGKGRVSVTKFNQSLVKLSEDRIRHIIYIAHFLNEQTVYQVMTHTLIVRGSKYWVNGVEAPLDPEDSTFRWQYFADGLEEELFYRRQYVLNTITDLQAYFLRAYGALEEATGPKPSTTNYPVTVPATSTTIRPREFQCRCGVVNSNACDAFHLGQMIRFFALRTKTVFLGSSLLDPDFTADFDDEDVPQNTLSAGPPADITAIIASLKQFPDYQIDSSHIGCGIRRRIIPALDCIERFVGDGRGLLGVSLRQENNGSRTPVSANSWTNRSLRRAQRVDIRLSKISGIHYSPPSSSSERSASQEEDARLFFTARKRHWEA</sequence>